<evidence type="ECO:0000256" key="11">
    <source>
        <dbReference type="RuleBase" id="RU368121"/>
    </source>
</evidence>
<evidence type="ECO:0000256" key="9">
    <source>
        <dbReference type="ARBA" id="ARBA00023136"/>
    </source>
</evidence>
<feature type="domain" description="Galactosyltransferase C-terminal" evidence="12">
    <location>
        <begin position="294"/>
        <end position="371"/>
    </location>
</feature>
<dbReference type="GO" id="GO:0046872">
    <property type="term" value="F:metal ion binding"/>
    <property type="evidence" value="ECO:0007669"/>
    <property type="project" value="UniProtKB-UniRule"/>
</dbReference>
<comment type="pathway">
    <text evidence="2 11">Protein modification; protein glycosylation.</text>
</comment>
<keyword evidence="11" id="KW-0479">Metal-binding</keyword>
<dbReference type="GO" id="GO:0008378">
    <property type="term" value="F:galactosyltransferase activity"/>
    <property type="evidence" value="ECO:0007669"/>
    <property type="project" value="TreeGrafter"/>
</dbReference>
<dbReference type="GO" id="GO:0006688">
    <property type="term" value="P:glycosphingolipid biosynthetic process"/>
    <property type="evidence" value="ECO:0007669"/>
    <property type="project" value="TreeGrafter"/>
</dbReference>
<reference evidence="14" key="1">
    <citation type="submission" date="2014-05" db="EMBL/GenBank/DDBJ databases">
        <authorList>
            <person name="Chronopoulou M."/>
        </authorList>
    </citation>
    <scope>NUCLEOTIDE SEQUENCE</scope>
    <source>
        <tissue evidence="14">Whole organism</tissue>
    </source>
</reference>
<comment type="cofactor">
    <cofactor evidence="11">
        <name>Mn(2+)</name>
        <dbReference type="ChEBI" id="CHEBI:29035"/>
    </cofactor>
</comment>
<keyword evidence="5 11" id="KW-0808">Transferase</keyword>
<evidence type="ECO:0000256" key="4">
    <source>
        <dbReference type="ARBA" id="ARBA00022676"/>
    </source>
</evidence>
<keyword evidence="6 11" id="KW-0812">Transmembrane</keyword>
<dbReference type="InterPro" id="IPR027791">
    <property type="entry name" value="Galactosyl_T_C"/>
</dbReference>
<evidence type="ECO:0000256" key="3">
    <source>
        <dbReference type="ARBA" id="ARBA00005735"/>
    </source>
</evidence>
<dbReference type="SUPFAM" id="SSF53448">
    <property type="entry name" value="Nucleotide-diphospho-sugar transferases"/>
    <property type="match status" value="1"/>
</dbReference>
<dbReference type="CDD" id="cd00899">
    <property type="entry name" value="b4GalT"/>
    <property type="match status" value="1"/>
</dbReference>
<evidence type="ECO:0000256" key="6">
    <source>
        <dbReference type="ARBA" id="ARBA00022692"/>
    </source>
</evidence>
<feature type="transmembrane region" description="Helical" evidence="11">
    <location>
        <begin position="14"/>
        <end position="34"/>
    </location>
</feature>
<keyword evidence="11" id="KW-0464">Manganese</keyword>
<sequence>MNRNIIPSDLNNKYIRNLLLCLLIIAQIYLLVSLRSYKSIRSQKNEESHSKNMQVDFVFDEQKFLAVKENLKEEILNEFNDDPKEAFKSLRQKLSKEANTFKIIQEQVDWVRNLVRKAEESKKSILGSLTSIVFPNSRIKRSILFGRKCPEESPKLLGDIFIQEENIPELDPQGKSFHEWFGPLQKGGIFKTEECEAEQRVAIIIPFRDREEHLNVWLHNMHPILQRQQIDYRIYVIEQGDKNKFNRGALMNVGYQEAQSSSTLDFNCFIFQDVDLIPENDHNLYTCAKGNQVKHMAVAVSKWKYKLIYNNYFGGVTALSKEQFTKINGFANGFYGWGGEDDDFYRRIDRQNFTIFRLPGYKSRYTMLKHDFVESDE</sequence>
<evidence type="ECO:0000259" key="12">
    <source>
        <dbReference type="Pfam" id="PF02709"/>
    </source>
</evidence>
<dbReference type="Pfam" id="PF02709">
    <property type="entry name" value="Glyco_transf_7C"/>
    <property type="match status" value="1"/>
</dbReference>
<dbReference type="PANTHER" id="PTHR19300:SF57">
    <property type="entry name" value="BETA-1,4-N-ACETYLGALACTOSAMINYLTRANSFERASE"/>
    <property type="match status" value="1"/>
</dbReference>
<dbReference type="Gene3D" id="3.90.550.10">
    <property type="entry name" value="Spore Coat Polysaccharide Biosynthesis Protein SpsA, Chain A"/>
    <property type="match status" value="1"/>
</dbReference>
<dbReference type="PRINTS" id="PR02050">
    <property type="entry name" value="B14GALTRFASE"/>
</dbReference>
<keyword evidence="9 11" id="KW-0472">Membrane</keyword>
<dbReference type="PANTHER" id="PTHR19300">
    <property type="entry name" value="BETA-1,4-GALACTOSYLTRANSFERASE"/>
    <property type="match status" value="1"/>
</dbReference>
<accession>A0A0K2VAX0</accession>
<evidence type="ECO:0000259" key="13">
    <source>
        <dbReference type="Pfam" id="PF13733"/>
    </source>
</evidence>
<dbReference type="EMBL" id="HACA01030069">
    <property type="protein sequence ID" value="CDW47430.1"/>
    <property type="molecule type" value="Transcribed_RNA"/>
</dbReference>
<dbReference type="GO" id="GO:0005794">
    <property type="term" value="C:Golgi apparatus"/>
    <property type="evidence" value="ECO:0007669"/>
    <property type="project" value="TreeGrafter"/>
</dbReference>
<keyword evidence="10 11" id="KW-0325">Glycoprotein</keyword>
<protein>
    <recommendedName>
        <fullName evidence="11">Beta-1,4-N-acetylgalactosaminyltransferase</fullName>
        <ecNumber evidence="11">2.4.1.-</ecNumber>
    </recommendedName>
    <alternativeName>
        <fullName evidence="11">Beta-4-GalNAcT</fullName>
    </alternativeName>
</protein>
<keyword evidence="4 11" id="KW-0328">Glycosyltransferase</keyword>
<comment type="function">
    <text evidence="11">Catalyzes the transfer of galactose onto proteins or lipids.</text>
</comment>
<comment type="similarity">
    <text evidence="3 11">Belongs to the glycosyltransferase 7 family.</text>
</comment>
<evidence type="ECO:0000256" key="10">
    <source>
        <dbReference type="ARBA" id="ARBA00023180"/>
    </source>
</evidence>
<dbReference type="InterPro" id="IPR003859">
    <property type="entry name" value="Galactosyl_T"/>
</dbReference>
<comment type="subcellular location">
    <subcellularLocation>
        <location evidence="1 11">Membrane</location>
        <topology evidence="1 11">Single-pass type II membrane protein</topology>
    </subcellularLocation>
</comment>
<organism evidence="14">
    <name type="scientific">Lepeophtheirus salmonis</name>
    <name type="common">Salmon louse</name>
    <name type="synonym">Caligus salmonis</name>
    <dbReference type="NCBI Taxonomy" id="72036"/>
    <lineage>
        <taxon>Eukaryota</taxon>
        <taxon>Metazoa</taxon>
        <taxon>Ecdysozoa</taxon>
        <taxon>Arthropoda</taxon>
        <taxon>Crustacea</taxon>
        <taxon>Multicrustacea</taxon>
        <taxon>Hexanauplia</taxon>
        <taxon>Copepoda</taxon>
        <taxon>Siphonostomatoida</taxon>
        <taxon>Caligidae</taxon>
        <taxon>Lepeophtheirus</taxon>
    </lineage>
</organism>
<evidence type="ECO:0000256" key="5">
    <source>
        <dbReference type="ARBA" id="ARBA00022679"/>
    </source>
</evidence>
<dbReference type="GO" id="GO:0033842">
    <property type="term" value="F:N-acetyl-beta-glucosaminyl-derivative 4-beta-N-acetylgalactosaminyltransferase activity"/>
    <property type="evidence" value="ECO:0007669"/>
    <property type="project" value="TreeGrafter"/>
</dbReference>
<keyword evidence="8 11" id="KW-1133">Transmembrane helix</keyword>
<evidence type="ECO:0000256" key="8">
    <source>
        <dbReference type="ARBA" id="ARBA00022989"/>
    </source>
</evidence>
<dbReference type="AlphaFoldDB" id="A0A0K2VAX0"/>
<evidence type="ECO:0000256" key="1">
    <source>
        <dbReference type="ARBA" id="ARBA00004606"/>
    </source>
</evidence>
<keyword evidence="7 11" id="KW-0735">Signal-anchor</keyword>
<proteinExistence type="inferred from homology"/>
<dbReference type="GO" id="GO:0016020">
    <property type="term" value="C:membrane"/>
    <property type="evidence" value="ECO:0007669"/>
    <property type="project" value="UniProtKB-SubCell"/>
</dbReference>
<dbReference type="UniPathway" id="UPA00378"/>
<evidence type="ECO:0000313" key="14">
    <source>
        <dbReference type="EMBL" id="CDW47430.1"/>
    </source>
</evidence>
<feature type="non-terminal residue" evidence="14">
    <location>
        <position position="377"/>
    </location>
</feature>
<dbReference type="Pfam" id="PF13733">
    <property type="entry name" value="Glyco_transf_7N"/>
    <property type="match status" value="1"/>
</dbReference>
<dbReference type="GO" id="GO:0005975">
    <property type="term" value="P:carbohydrate metabolic process"/>
    <property type="evidence" value="ECO:0007669"/>
    <property type="project" value="InterPro"/>
</dbReference>
<dbReference type="InterPro" id="IPR029044">
    <property type="entry name" value="Nucleotide-diphossugar_trans"/>
</dbReference>
<name>A0A0K2VAX0_LEPSM</name>
<evidence type="ECO:0000256" key="7">
    <source>
        <dbReference type="ARBA" id="ARBA00022968"/>
    </source>
</evidence>
<feature type="domain" description="Galactosyltransferase N-terminal" evidence="13">
    <location>
        <begin position="149"/>
        <end position="287"/>
    </location>
</feature>
<dbReference type="OrthoDB" id="10038994at2759"/>
<dbReference type="EC" id="2.4.1.-" evidence="11"/>
<dbReference type="InterPro" id="IPR027995">
    <property type="entry name" value="Galactosyl_T_N"/>
</dbReference>
<evidence type="ECO:0000256" key="2">
    <source>
        <dbReference type="ARBA" id="ARBA00004922"/>
    </source>
</evidence>